<name>A0A7M1I0N6_KLEPN</name>
<protein>
    <submittedName>
        <fullName evidence="1">Uncharacterized protein</fullName>
    </submittedName>
</protein>
<geneLocation type="plasmid" evidence="1">
    <name>pRIVM_C014947_1</name>
</geneLocation>
<gene>
    <name evidence="1" type="ORF">PMIDBGBA_05358</name>
</gene>
<dbReference type="EMBL" id="MT560064">
    <property type="protein sequence ID" value="QOQ32063.1"/>
    <property type="molecule type" value="Genomic_DNA"/>
</dbReference>
<evidence type="ECO:0000313" key="1">
    <source>
        <dbReference type="EMBL" id="QOQ32063.1"/>
    </source>
</evidence>
<organism evidence="1">
    <name type="scientific">Klebsiella pneumoniae</name>
    <dbReference type="NCBI Taxonomy" id="573"/>
    <lineage>
        <taxon>Bacteria</taxon>
        <taxon>Pseudomonadati</taxon>
        <taxon>Pseudomonadota</taxon>
        <taxon>Gammaproteobacteria</taxon>
        <taxon>Enterobacterales</taxon>
        <taxon>Enterobacteriaceae</taxon>
        <taxon>Klebsiella/Raoultella group</taxon>
        <taxon>Klebsiella</taxon>
        <taxon>Klebsiella pneumoniae complex</taxon>
    </lineage>
</organism>
<keyword evidence="1" id="KW-0614">Plasmid</keyword>
<accession>A0A7M1I0N6</accession>
<dbReference type="AlphaFoldDB" id="A0A7M1I0N6"/>
<proteinExistence type="predicted"/>
<sequence>MKEEDEHGRKRSERTLRNYFMDLADISLTGHTRLRKYGYFPDISFDSYNSVDDSNQTYCMPFSLMMSVWEGLITELDAEISDFDFDGFSRLCAIINGFYDSPYYTSMLEARKEDSKKHTGLPGRVLLQYCCRGNSGAFRDTWPRDAGLVLGT</sequence>
<reference evidence="1" key="1">
    <citation type="journal article" date="2020" name="Sci. Rep.">
        <title>Plasmid diversity among genetically related Klebsiella pneumoniae blaKPC-2 and blaKPC-3 isolates collected in the Dutch national surveillance.</title>
        <authorList>
            <consortium name="Dutch CPE surveillance Study Group"/>
            <person name="Hendrickx A.P.A."/>
            <person name="Landman F."/>
            <person name="de Haan A."/>
            <person name="Borst D."/>
            <person name="Witteveen S."/>
            <person name="van Santen-Verheuvel M.G."/>
            <person name="van der Heide H.G.J."/>
            <person name="Schouls L.M."/>
        </authorList>
    </citation>
    <scope>NUCLEOTIDE SEQUENCE</scope>
    <source>
        <strain evidence="1">RIVM_C014947</strain>
    </source>
</reference>